<dbReference type="AlphaFoldDB" id="A0A0M0L4S7"/>
<dbReference type="PATRIC" id="fig|284581.3.peg.1895"/>
<keyword evidence="3" id="KW-1185">Reference proteome</keyword>
<protein>
    <submittedName>
        <fullName evidence="2">Uncharacterized protein</fullName>
    </submittedName>
</protein>
<dbReference type="Proteomes" id="UP000037558">
    <property type="component" value="Unassembled WGS sequence"/>
</dbReference>
<organism evidence="2 3">
    <name type="scientific">Priestia koreensis</name>
    <dbReference type="NCBI Taxonomy" id="284581"/>
    <lineage>
        <taxon>Bacteria</taxon>
        <taxon>Bacillati</taxon>
        <taxon>Bacillota</taxon>
        <taxon>Bacilli</taxon>
        <taxon>Bacillales</taxon>
        <taxon>Bacillaceae</taxon>
        <taxon>Priestia</taxon>
    </lineage>
</organism>
<keyword evidence="1" id="KW-0812">Transmembrane</keyword>
<proteinExistence type="predicted"/>
<comment type="caution">
    <text evidence="2">The sequence shown here is derived from an EMBL/GenBank/DDBJ whole genome shotgun (WGS) entry which is preliminary data.</text>
</comment>
<keyword evidence="1" id="KW-1133">Transmembrane helix</keyword>
<gene>
    <name evidence="2" type="ORF">AMD01_09135</name>
</gene>
<reference evidence="3" key="1">
    <citation type="submission" date="2015-08" db="EMBL/GenBank/DDBJ databases">
        <title>Fjat-14210 dsm16467.</title>
        <authorList>
            <person name="Liu B."/>
            <person name="Wang J."/>
            <person name="Zhu Y."/>
            <person name="Liu G."/>
            <person name="Chen Q."/>
            <person name="Chen Z."/>
            <person name="Lan J."/>
            <person name="Che J."/>
            <person name="Ge C."/>
            <person name="Shi H."/>
            <person name="Pan Z."/>
            <person name="Liu X."/>
        </authorList>
    </citation>
    <scope>NUCLEOTIDE SEQUENCE [LARGE SCALE GENOMIC DNA]</scope>
    <source>
        <strain evidence="3">DSM 16467</strain>
    </source>
</reference>
<dbReference type="EMBL" id="LILC01000013">
    <property type="protein sequence ID" value="KOO46034.1"/>
    <property type="molecule type" value="Genomic_DNA"/>
</dbReference>
<dbReference type="RefSeq" id="WP_053401097.1">
    <property type="nucleotide sequence ID" value="NZ_LILC01000013.1"/>
</dbReference>
<evidence type="ECO:0000256" key="1">
    <source>
        <dbReference type="SAM" id="Phobius"/>
    </source>
</evidence>
<evidence type="ECO:0000313" key="2">
    <source>
        <dbReference type="EMBL" id="KOO46034.1"/>
    </source>
</evidence>
<sequence length="227" mass="25456">MDEKNKKPVRIATYSMALLLTLIIIIVITFVKTAPTAESVRAEKLTKKDQLRLETFLSAYDVKPRVQRKLIRKINSGKTMDSLQDVAKPVKITMDNTAKKQQQVETFADGSIAVTTVTLNDTVTKQNTTSYKNTKVAWNTGIARAEFFADFTINGDGSDDITNVDHYTIESMIGTYQSDTLQLKKKRESLDGKAEATLNFKIVSTRSESKHWVKLVVGEDSFLSTHN</sequence>
<feature type="transmembrane region" description="Helical" evidence="1">
    <location>
        <begin position="12"/>
        <end position="31"/>
    </location>
</feature>
<dbReference type="OrthoDB" id="2962955at2"/>
<accession>A0A0M0L4S7</accession>
<name>A0A0M0L4S7_9BACI</name>
<evidence type="ECO:0000313" key="3">
    <source>
        <dbReference type="Proteomes" id="UP000037558"/>
    </source>
</evidence>
<keyword evidence="1" id="KW-0472">Membrane</keyword>